<dbReference type="Proteomes" id="UP000838878">
    <property type="component" value="Chromosome 13"/>
</dbReference>
<dbReference type="AlphaFoldDB" id="A0A8J9YAA4"/>
<name>A0A8J9YAA4_9NEOP</name>
<keyword evidence="1" id="KW-0472">Membrane</keyword>
<keyword evidence="4" id="KW-1185">Reference proteome</keyword>
<accession>A0A8J9YAA4</accession>
<sequence length="173" mass="19523">MFALFVILLFLSANTSAERKDVNQNPIDQGCGEHGDCVNNDICENRCGCHSSEAVLFYNETLDECVVNVKKLLMSLTEKHNTQDNIRQKVDKIFQGILFSAILFVTCATTCMLTACVYCCRINYMDTRLKNDVEALANKLNRDLRFRKTIKKPTQPGEENCNIIVPGTDVFVV</sequence>
<keyword evidence="2" id="KW-0732">Signal</keyword>
<evidence type="ECO:0000256" key="2">
    <source>
        <dbReference type="SAM" id="SignalP"/>
    </source>
</evidence>
<protein>
    <submittedName>
        <fullName evidence="3">Uncharacterized protein</fullName>
    </submittedName>
</protein>
<feature type="transmembrane region" description="Helical" evidence="1">
    <location>
        <begin position="97"/>
        <end position="120"/>
    </location>
</feature>
<evidence type="ECO:0000313" key="3">
    <source>
        <dbReference type="EMBL" id="CAH0719071.1"/>
    </source>
</evidence>
<reference evidence="3" key="1">
    <citation type="submission" date="2021-12" db="EMBL/GenBank/DDBJ databases">
        <authorList>
            <person name="Martin H S."/>
        </authorList>
    </citation>
    <scope>NUCLEOTIDE SEQUENCE</scope>
</reference>
<feature type="non-terminal residue" evidence="3">
    <location>
        <position position="173"/>
    </location>
</feature>
<feature type="signal peptide" evidence="2">
    <location>
        <begin position="1"/>
        <end position="17"/>
    </location>
</feature>
<keyword evidence="1" id="KW-0812">Transmembrane</keyword>
<evidence type="ECO:0000256" key="1">
    <source>
        <dbReference type="SAM" id="Phobius"/>
    </source>
</evidence>
<organism evidence="3 4">
    <name type="scientific">Brenthis ino</name>
    <name type="common">lesser marbled fritillary</name>
    <dbReference type="NCBI Taxonomy" id="405034"/>
    <lineage>
        <taxon>Eukaryota</taxon>
        <taxon>Metazoa</taxon>
        <taxon>Ecdysozoa</taxon>
        <taxon>Arthropoda</taxon>
        <taxon>Hexapoda</taxon>
        <taxon>Insecta</taxon>
        <taxon>Pterygota</taxon>
        <taxon>Neoptera</taxon>
        <taxon>Endopterygota</taxon>
        <taxon>Lepidoptera</taxon>
        <taxon>Glossata</taxon>
        <taxon>Ditrysia</taxon>
        <taxon>Papilionoidea</taxon>
        <taxon>Nymphalidae</taxon>
        <taxon>Heliconiinae</taxon>
        <taxon>Argynnini</taxon>
        <taxon>Brenthis</taxon>
    </lineage>
</organism>
<keyword evidence="1" id="KW-1133">Transmembrane helix</keyword>
<evidence type="ECO:0000313" key="4">
    <source>
        <dbReference type="Proteomes" id="UP000838878"/>
    </source>
</evidence>
<proteinExistence type="predicted"/>
<dbReference type="OrthoDB" id="8111661at2759"/>
<feature type="chain" id="PRO_5035418555" evidence="2">
    <location>
        <begin position="18"/>
        <end position="173"/>
    </location>
</feature>
<gene>
    <name evidence="3" type="ORF">BINO364_LOCUS5461</name>
</gene>
<dbReference type="EMBL" id="OV170233">
    <property type="protein sequence ID" value="CAH0719071.1"/>
    <property type="molecule type" value="Genomic_DNA"/>
</dbReference>